<accession>A0A149S1S5</accession>
<feature type="compositionally biased region" description="Polar residues" evidence="1">
    <location>
        <begin position="173"/>
        <end position="184"/>
    </location>
</feature>
<protein>
    <recommendedName>
        <fullName evidence="5">Secreted protein</fullName>
    </recommendedName>
</protein>
<name>A0A149S1S5_GLUOY</name>
<feature type="region of interest" description="Disordered" evidence="1">
    <location>
        <begin position="162"/>
        <end position="184"/>
    </location>
</feature>
<dbReference type="PROSITE" id="PS51257">
    <property type="entry name" value="PROKAR_LIPOPROTEIN"/>
    <property type="match status" value="1"/>
</dbReference>
<keyword evidence="2" id="KW-0732">Signal</keyword>
<reference evidence="3 4" key="1">
    <citation type="submission" date="2015-06" db="EMBL/GenBank/DDBJ databases">
        <title>Improved classification and identification of acetic acid bacteria using matrix-assisted laser desorption/ionization time-of-flight mass spectrometry; Gluconobacter nephelii and Gluconobacter uchimurae are later heterotypic synonyms of Gluconobacter japonicus and Gluconobacter oxydans, respectively.</title>
        <authorList>
            <person name="Li L."/>
            <person name="Cleenwerck I."/>
            <person name="De Vuyst L."/>
            <person name="Vandamme P."/>
        </authorList>
    </citation>
    <scope>NUCLEOTIDE SEQUENCE [LARGE SCALE GENOMIC DNA]</scope>
    <source>
        <strain evidence="3 4">LMG 1676</strain>
    </source>
</reference>
<evidence type="ECO:0000313" key="4">
    <source>
        <dbReference type="Proteomes" id="UP000075655"/>
    </source>
</evidence>
<gene>
    <name evidence="3" type="ORF">AD934_02950</name>
</gene>
<dbReference type="EMBL" id="LHZG01000129">
    <property type="protein sequence ID" value="KXV20694.1"/>
    <property type="molecule type" value="Genomic_DNA"/>
</dbReference>
<evidence type="ECO:0000313" key="3">
    <source>
        <dbReference type="EMBL" id="KXV20694.1"/>
    </source>
</evidence>
<organism evidence="3 4">
    <name type="scientific">Gluconobacter oxydans</name>
    <name type="common">Gluconobacter suboxydans</name>
    <dbReference type="NCBI Taxonomy" id="442"/>
    <lineage>
        <taxon>Bacteria</taxon>
        <taxon>Pseudomonadati</taxon>
        <taxon>Pseudomonadota</taxon>
        <taxon>Alphaproteobacteria</taxon>
        <taxon>Acetobacterales</taxon>
        <taxon>Acetobacteraceae</taxon>
        <taxon>Gluconobacter</taxon>
    </lineage>
</organism>
<proteinExistence type="predicted"/>
<feature type="chain" id="PRO_5007554126" description="Secreted protein" evidence="2">
    <location>
        <begin position="22"/>
        <end position="184"/>
    </location>
</feature>
<sequence length="184" mass="18405">MKIHVPVLALALASLPVTGHAQSSTSQGSQACAALTQAAADAVNGRMNANNAYEKQPESVSGLSCLDKYFSGTGLNLISNIANPGALVDQVVGQVEGEICSAAQSEWNNTVGAVQQCGLSLNGVNVGLGLSTGGGMMCPSLSFGGNGPQLGAASLGNGDSNGYLRGEPRLPTGYTSSTSIDGVF</sequence>
<evidence type="ECO:0000256" key="1">
    <source>
        <dbReference type="SAM" id="MobiDB-lite"/>
    </source>
</evidence>
<dbReference type="Proteomes" id="UP000075655">
    <property type="component" value="Unassembled WGS sequence"/>
</dbReference>
<dbReference type="PATRIC" id="fig|442.8.peg.245"/>
<evidence type="ECO:0008006" key="5">
    <source>
        <dbReference type="Google" id="ProtNLM"/>
    </source>
</evidence>
<dbReference type="RefSeq" id="WP_062500126.1">
    <property type="nucleotide sequence ID" value="NZ_LHZG01000129.1"/>
</dbReference>
<dbReference type="AlphaFoldDB" id="A0A149S1S5"/>
<comment type="caution">
    <text evidence="3">The sequence shown here is derived from an EMBL/GenBank/DDBJ whole genome shotgun (WGS) entry which is preliminary data.</text>
</comment>
<evidence type="ECO:0000256" key="2">
    <source>
        <dbReference type="SAM" id="SignalP"/>
    </source>
</evidence>
<feature type="signal peptide" evidence="2">
    <location>
        <begin position="1"/>
        <end position="21"/>
    </location>
</feature>